<feature type="region of interest" description="Disordered" evidence="1">
    <location>
        <begin position="1"/>
        <end position="24"/>
    </location>
</feature>
<evidence type="ECO:0000256" key="1">
    <source>
        <dbReference type="SAM" id="MobiDB-lite"/>
    </source>
</evidence>
<feature type="compositionally biased region" description="Polar residues" evidence="1">
    <location>
        <begin position="15"/>
        <end position="24"/>
    </location>
</feature>
<evidence type="ECO:0000313" key="2">
    <source>
        <dbReference type="EMBL" id="QDV26116.1"/>
    </source>
</evidence>
<dbReference type="EMBL" id="CP036298">
    <property type="protein sequence ID" value="QDV26116.1"/>
    <property type="molecule type" value="Genomic_DNA"/>
</dbReference>
<organism evidence="2 3">
    <name type="scientific">Aureliella helgolandensis</name>
    <dbReference type="NCBI Taxonomy" id="2527968"/>
    <lineage>
        <taxon>Bacteria</taxon>
        <taxon>Pseudomonadati</taxon>
        <taxon>Planctomycetota</taxon>
        <taxon>Planctomycetia</taxon>
        <taxon>Pirellulales</taxon>
        <taxon>Pirellulaceae</taxon>
        <taxon>Aureliella</taxon>
    </lineage>
</organism>
<keyword evidence="3" id="KW-1185">Reference proteome</keyword>
<reference evidence="2 3" key="1">
    <citation type="submission" date="2019-02" db="EMBL/GenBank/DDBJ databases">
        <title>Deep-cultivation of Planctomycetes and their phenomic and genomic characterization uncovers novel biology.</title>
        <authorList>
            <person name="Wiegand S."/>
            <person name="Jogler M."/>
            <person name="Boedeker C."/>
            <person name="Pinto D."/>
            <person name="Vollmers J."/>
            <person name="Rivas-Marin E."/>
            <person name="Kohn T."/>
            <person name="Peeters S.H."/>
            <person name="Heuer A."/>
            <person name="Rast P."/>
            <person name="Oberbeckmann S."/>
            <person name="Bunk B."/>
            <person name="Jeske O."/>
            <person name="Meyerdierks A."/>
            <person name="Storesund J.E."/>
            <person name="Kallscheuer N."/>
            <person name="Luecker S."/>
            <person name="Lage O.M."/>
            <person name="Pohl T."/>
            <person name="Merkel B.J."/>
            <person name="Hornburger P."/>
            <person name="Mueller R.-W."/>
            <person name="Bruemmer F."/>
            <person name="Labrenz M."/>
            <person name="Spormann A.M."/>
            <person name="Op den Camp H."/>
            <person name="Overmann J."/>
            <person name="Amann R."/>
            <person name="Jetten M.S.M."/>
            <person name="Mascher T."/>
            <person name="Medema M.H."/>
            <person name="Devos D.P."/>
            <person name="Kaster A.-K."/>
            <person name="Ovreas L."/>
            <person name="Rohde M."/>
            <person name="Galperin M.Y."/>
            <person name="Jogler C."/>
        </authorList>
    </citation>
    <scope>NUCLEOTIDE SEQUENCE [LARGE SCALE GENOMIC DNA]</scope>
    <source>
        <strain evidence="2 3">Q31a</strain>
    </source>
</reference>
<protein>
    <submittedName>
        <fullName evidence="2">Uncharacterized protein</fullName>
    </submittedName>
</protein>
<name>A0A518GBW4_9BACT</name>
<proteinExistence type="predicted"/>
<evidence type="ECO:0000313" key="3">
    <source>
        <dbReference type="Proteomes" id="UP000318017"/>
    </source>
</evidence>
<feature type="compositionally biased region" description="Basic residues" evidence="1">
    <location>
        <begin position="1"/>
        <end position="14"/>
    </location>
</feature>
<accession>A0A518GBW4</accession>
<gene>
    <name evidence="2" type="ORF">Q31a_44880</name>
</gene>
<sequence>MLTRRHCNPTRQRGRWTTQQLESQHPGTARHAWLTCKTTLLAHAAGYNLNTQPLDASARHAWTNSIATRRVSEVVGRLSNWRASTRAIPGMLASLAGPLSLLTQRVTIGTPDRWMRPPIMFTRRHCNPTRQRGRWTTQQLESQHPGTARHACLTSRTTLLAHAAGYNWNTQPLDASARYAYPTPLQPDASARTLDVSAIGEPAPGQFLACLPLAGPLSLLTQRVTIGTPDL</sequence>
<dbReference type="AlphaFoldDB" id="A0A518GBW4"/>
<dbReference type="KEGG" id="ahel:Q31a_44880"/>
<dbReference type="Proteomes" id="UP000318017">
    <property type="component" value="Chromosome"/>
</dbReference>